<dbReference type="Proteomes" id="UP000696280">
    <property type="component" value="Unassembled WGS sequence"/>
</dbReference>
<dbReference type="EMBL" id="CAJVRL010000060">
    <property type="protein sequence ID" value="CAG8955085.1"/>
    <property type="molecule type" value="Genomic_DNA"/>
</dbReference>
<dbReference type="AlphaFoldDB" id="A0A9N9PTD5"/>
<comment type="caution">
    <text evidence="1">The sequence shown here is derived from an EMBL/GenBank/DDBJ whole genome shotgun (WGS) entry which is preliminary data.</text>
</comment>
<sequence>MLDELDEVACTHLSEWYQVANGGEAGDEEDETGHGKKILGTTSTALEPLPHSSPSGTPFSIQVRLLGYPHHTSWSLVVQPEMRCDAPALLHCTAYRSVQSFCYTSVGENVNTIHPSWRCSIVEMCRPECPKDSIKIDEWEDCTTVFCPSTESIYLAEDDVELGLRPQAQAVLAIQFQPVHGADQGKAASRSNESQGSCKQHEVPLQVQLTDTPRRMKSGTHEMEILRGNDSIANCAI</sequence>
<name>A0A9N9PTD5_9HELO</name>
<evidence type="ECO:0000313" key="2">
    <source>
        <dbReference type="Proteomes" id="UP000696280"/>
    </source>
</evidence>
<keyword evidence="2" id="KW-1185">Reference proteome</keyword>
<dbReference type="OrthoDB" id="10487644at2759"/>
<accession>A0A9N9PTD5</accession>
<gene>
    <name evidence="1" type="ORF">HYFRA_00007100</name>
</gene>
<proteinExistence type="predicted"/>
<organism evidence="1 2">
    <name type="scientific">Hymenoscyphus fraxineus</name>
    <dbReference type="NCBI Taxonomy" id="746836"/>
    <lineage>
        <taxon>Eukaryota</taxon>
        <taxon>Fungi</taxon>
        <taxon>Dikarya</taxon>
        <taxon>Ascomycota</taxon>
        <taxon>Pezizomycotina</taxon>
        <taxon>Leotiomycetes</taxon>
        <taxon>Helotiales</taxon>
        <taxon>Helotiaceae</taxon>
        <taxon>Hymenoscyphus</taxon>
    </lineage>
</organism>
<reference evidence="1" key="1">
    <citation type="submission" date="2021-07" db="EMBL/GenBank/DDBJ databases">
        <authorList>
            <person name="Durling M."/>
        </authorList>
    </citation>
    <scope>NUCLEOTIDE SEQUENCE</scope>
</reference>
<protein>
    <submittedName>
        <fullName evidence="1">Uncharacterized protein</fullName>
    </submittedName>
</protein>
<evidence type="ECO:0000313" key="1">
    <source>
        <dbReference type="EMBL" id="CAG8955085.1"/>
    </source>
</evidence>